<dbReference type="Ensembl" id="ENSSFAT00005053486.1">
    <property type="protein sequence ID" value="ENSSFAP00005051838.1"/>
    <property type="gene ID" value="ENSSFAG00005024878.1"/>
</dbReference>
<reference evidence="10" key="3">
    <citation type="submission" date="2025-09" db="UniProtKB">
        <authorList>
            <consortium name="Ensembl"/>
        </authorList>
    </citation>
    <scope>IDENTIFICATION</scope>
</reference>
<dbReference type="InterPro" id="IPR051656">
    <property type="entry name" value="LEM_domain"/>
</dbReference>
<evidence type="ECO:0000256" key="1">
    <source>
        <dbReference type="ARBA" id="ARBA00007744"/>
    </source>
</evidence>
<keyword evidence="5" id="KW-0238">DNA-binding</keyword>
<evidence type="ECO:0000256" key="4">
    <source>
        <dbReference type="ARBA" id="ARBA00022990"/>
    </source>
</evidence>
<dbReference type="InterPro" id="IPR013146">
    <property type="entry name" value="LEM-like_dom"/>
</dbReference>
<feature type="compositionally biased region" description="Acidic residues" evidence="6">
    <location>
        <begin position="133"/>
        <end position="152"/>
    </location>
</feature>
<dbReference type="GO" id="GO:0003677">
    <property type="term" value="F:DNA binding"/>
    <property type="evidence" value="ECO:0007669"/>
    <property type="project" value="UniProtKB-KW"/>
</dbReference>
<keyword evidence="4" id="KW-0007">Acetylation</keyword>
<sequence>MPFVENPAHLSKSRLRSDLVAHNVPLPPAASKKEALVKLHEKHIDQRRAADFSSDEEEEEEDRHVDGAEAREPIDLRCLTDDELRATLLKYGFKAGPIVASTRTLYEKNLRNLLLSDGYELLNEENITVTYSDSEEEGEEEEKEGNGDQEDEESGFYFRTVLSFVTCRKPIKGAARRPVQYAYPDSPVSPATFERREVERRLVPMHIRILVFFFLVFILYIIYVNVCLGANLKYSLTKCKDISRSVRIKCIFVG</sequence>
<feature type="region of interest" description="Disordered" evidence="6">
    <location>
        <begin position="47"/>
        <end position="69"/>
    </location>
</feature>
<keyword evidence="7" id="KW-0812">Transmembrane</keyword>
<evidence type="ECO:0000256" key="5">
    <source>
        <dbReference type="ARBA" id="ARBA00023125"/>
    </source>
</evidence>
<organism evidence="10 11">
    <name type="scientific">Salarias fasciatus</name>
    <name type="common">Jewelled blenny</name>
    <name type="synonym">Blennius fasciatus</name>
    <dbReference type="NCBI Taxonomy" id="181472"/>
    <lineage>
        <taxon>Eukaryota</taxon>
        <taxon>Metazoa</taxon>
        <taxon>Chordata</taxon>
        <taxon>Craniata</taxon>
        <taxon>Vertebrata</taxon>
        <taxon>Euteleostomi</taxon>
        <taxon>Actinopterygii</taxon>
        <taxon>Neopterygii</taxon>
        <taxon>Teleostei</taxon>
        <taxon>Neoteleostei</taxon>
        <taxon>Acanthomorphata</taxon>
        <taxon>Ovalentaria</taxon>
        <taxon>Blenniimorphae</taxon>
        <taxon>Blenniiformes</taxon>
        <taxon>Blennioidei</taxon>
        <taxon>Blenniidae</taxon>
        <taxon>Salariinae</taxon>
        <taxon>Salarias</taxon>
    </lineage>
</organism>
<dbReference type="GO" id="GO:0005635">
    <property type="term" value="C:nuclear envelope"/>
    <property type="evidence" value="ECO:0007669"/>
    <property type="project" value="UniProtKB-ARBA"/>
</dbReference>
<evidence type="ECO:0000256" key="7">
    <source>
        <dbReference type="SAM" id="Phobius"/>
    </source>
</evidence>
<evidence type="ECO:0000256" key="2">
    <source>
        <dbReference type="ARBA" id="ARBA00022481"/>
    </source>
</evidence>
<dbReference type="PROSITE" id="PS50954">
    <property type="entry name" value="LEM"/>
    <property type="match status" value="1"/>
</dbReference>
<keyword evidence="7" id="KW-0472">Membrane</keyword>
<reference evidence="10" key="2">
    <citation type="submission" date="2025-08" db="UniProtKB">
        <authorList>
            <consortium name="Ensembl"/>
        </authorList>
    </citation>
    <scope>IDENTIFICATION</scope>
</reference>
<dbReference type="PANTHER" id="PTHR12019:SF22">
    <property type="entry name" value="LAMINA-ASSOCIATED POLYPEPTIDE 2, ISOFORMS BETA_GAMMA"/>
    <property type="match status" value="1"/>
</dbReference>
<dbReference type="PANTHER" id="PTHR12019">
    <property type="entry name" value="LAMINA-ASSOCIATED POLYPEPTIDE THYMOPOIETIN"/>
    <property type="match status" value="1"/>
</dbReference>
<keyword evidence="11" id="KW-1185">Reference proteome</keyword>
<evidence type="ECO:0000256" key="3">
    <source>
        <dbReference type="ARBA" id="ARBA00022553"/>
    </source>
</evidence>
<dbReference type="OMA" id="QFKYPET"/>
<comment type="similarity">
    <text evidence="1">Belongs to the LEM family.</text>
</comment>
<dbReference type="Gene3D" id="1.10.720.40">
    <property type="match status" value="2"/>
</dbReference>
<dbReference type="SMART" id="SM01261">
    <property type="entry name" value="Thymopoietin"/>
    <property type="match status" value="1"/>
</dbReference>
<dbReference type="InParanoid" id="A0A672JCC1"/>
<evidence type="ECO:0000256" key="6">
    <source>
        <dbReference type="SAM" id="MobiDB-lite"/>
    </source>
</evidence>
<dbReference type="PROSITE" id="PS50955">
    <property type="entry name" value="LEM_LIKE"/>
    <property type="match status" value="1"/>
</dbReference>
<reference evidence="10" key="1">
    <citation type="submission" date="2019-06" db="EMBL/GenBank/DDBJ databases">
        <authorList>
            <consortium name="Wellcome Sanger Institute Data Sharing"/>
        </authorList>
    </citation>
    <scope>NUCLEOTIDE SEQUENCE [LARGE SCALE GENOMIC DNA]</scope>
</reference>
<feature type="region of interest" description="Disordered" evidence="6">
    <location>
        <begin position="130"/>
        <end position="152"/>
    </location>
</feature>
<keyword evidence="3" id="KW-0597">Phosphoprotein</keyword>
<proteinExistence type="inferred from homology"/>
<dbReference type="Proteomes" id="UP000472267">
    <property type="component" value="Chromosome 20"/>
</dbReference>
<dbReference type="SUPFAM" id="SSF63451">
    <property type="entry name" value="LEM domain"/>
    <property type="match status" value="2"/>
</dbReference>
<name>A0A672JCC1_SALFA</name>
<dbReference type="AlphaFoldDB" id="A0A672JCC1"/>
<protein>
    <submittedName>
        <fullName evidence="10">Zgc:92287</fullName>
    </submittedName>
</protein>
<evidence type="ECO:0000313" key="10">
    <source>
        <dbReference type="Ensembl" id="ENSSFAP00005051838.1"/>
    </source>
</evidence>
<dbReference type="CDD" id="cd12940">
    <property type="entry name" value="LEM_LAP2_LEMD1"/>
    <property type="match status" value="1"/>
</dbReference>
<dbReference type="Pfam" id="PF08198">
    <property type="entry name" value="Thymopoietin"/>
    <property type="match status" value="1"/>
</dbReference>
<evidence type="ECO:0000313" key="11">
    <source>
        <dbReference type="Proteomes" id="UP000472267"/>
    </source>
</evidence>
<dbReference type="SMART" id="SM00540">
    <property type="entry name" value="LEM"/>
    <property type="match status" value="1"/>
</dbReference>
<dbReference type="InterPro" id="IPR003887">
    <property type="entry name" value="LEM_dom"/>
</dbReference>
<keyword evidence="2" id="KW-0488">Methylation</keyword>
<accession>A0A672JCC1</accession>
<feature type="domain" description="LEM" evidence="8">
    <location>
        <begin position="73"/>
        <end position="117"/>
    </location>
</feature>
<keyword evidence="7" id="KW-1133">Transmembrane helix</keyword>
<dbReference type="FunFam" id="1.10.720.40:FF:000001">
    <property type="entry name" value="LEM domain containing 2, isoform CRA_a"/>
    <property type="match status" value="1"/>
</dbReference>
<dbReference type="InterPro" id="IPR011015">
    <property type="entry name" value="LEM/LEM-like_dom_sf"/>
</dbReference>
<dbReference type="Pfam" id="PF03020">
    <property type="entry name" value="LEM"/>
    <property type="match status" value="1"/>
</dbReference>
<evidence type="ECO:0000259" key="9">
    <source>
        <dbReference type="PROSITE" id="PS50955"/>
    </source>
</evidence>
<feature type="domain" description="LEM-like" evidence="9">
    <location>
        <begin position="4"/>
        <end position="47"/>
    </location>
</feature>
<feature type="transmembrane region" description="Helical" evidence="7">
    <location>
        <begin position="205"/>
        <end position="223"/>
    </location>
</feature>
<evidence type="ECO:0000259" key="8">
    <source>
        <dbReference type="PROSITE" id="PS50954"/>
    </source>
</evidence>